<dbReference type="GO" id="GO:0015627">
    <property type="term" value="C:type II protein secretion system complex"/>
    <property type="evidence" value="ECO:0007669"/>
    <property type="project" value="InterPro"/>
</dbReference>
<keyword evidence="4" id="KW-1133">Transmembrane helix</keyword>
<comment type="subcellular location">
    <subcellularLocation>
        <location evidence="1">Membrane</location>
        <topology evidence="1">Single-pass membrane protein</topology>
    </subcellularLocation>
</comment>
<evidence type="ECO:0000256" key="5">
    <source>
        <dbReference type="ARBA" id="ARBA00023136"/>
    </source>
</evidence>
<sequence length="156" mass="16884">MKNKQVCFMRNKGFTLIELLIVVAILGLLSTFAIIRFTGSQGSARDARRQSDLRQYQTALEVYANRSNSLYPVQASVVNIATTMCGTLNLSSCPTDPSASASMFYRYQSNAGGSDYILWATLERPDASGATQYFILCSNGNVGKSTTAPSSVVCPI</sequence>
<accession>A0A1F7Z0C1</accession>
<dbReference type="AlphaFoldDB" id="A0A1F7Z0C1"/>
<gene>
    <name evidence="6" type="ORF">A2803_03030</name>
</gene>
<dbReference type="PRINTS" id="PR00813">
    <property type="entry name" value="BCTERIALGSPG"/>
</dbReference>
<dbReference type="PROSITE" id="PS00409">
    <property type="entry name" value="PROKAR_NTER_METHYL"/>
    <property type="match status" value="1"/>
</dbReference>
<evidence type="ECO:0000256" key="4">
    <source>
        <dbReference type="ARBA" id="ARBA00022989"/>
    </source>
</evidence>
<dbReference type="PANTHER" id="PTHR30093">
    <property type="entry name" value="GENERAL SECRETION PATHWAY PROTEIN G"/>
    <property type="match status" value="1"/>
</dbReference>
<evidence type="ECO:0000256" key="1">
    <source>
        <dbReference type="ARBA" id="ARBA00004167"/>
    </source>
</evidence>
<organism evidence="6 7">
    <name type="scientific">Candidatus Woesebacteria bacterium RIFCSPHIGHO2_01_FULL_44_21</name>
    <dbReference type="NCBI Taxonomy" id="1802503"/>
    <lineage>
        <taxon>Bacteria</taxon>
        <taxon>Candidatus Woeseibacteriota</taxon>
    </lineage>
</organism>
<dbReference type="InterPro" id="IPR012902">
    <property type="entry name" value="N_methyl_site"/>
</dbReference>
<reference evidence="6 7" key="1">
    <citation type="journal article" date="2016" name="Nat. Commun.">
        <title>Thousands of microbial genomes shed light on interconnected biogeochemical processes in an aquifer system.</title>
        <authorList>
            <person name="Anantharaman K."/>
            <person name="Brown C.T."/>
            <person name="Hug L.A."/>
            <person name="Sharon I."/>
            <person name="Castelle C.J."/>
            <person name="Probst A.J."/>
            <person name="Thomas B.C."/>
            <person name="Singh A."/>
            <person name="Wilkins M.J."/>
            <person name="Karaoz U."/>
            <person name="Brodie E.L."/>
            <person name="Williams K.H."/>
            <person name="Hubbard S.S."/>
            <person name="Banfield J.F."/>
        </authorList>
    </citation>
    <scope>NUCLEOTIDE SEQUENCE [LARGE SCALE GENOMIC DNA]</scope>
</reference>
<evidence type="ECO:0000313" key="6">
    <source>
        <dbReference type="EMBL" id="OGM33066.1"/>
    </source>
</evidence>
<dbReference type="Gene3D" id="3.30.700.10">
    <property type="entry name" value="Glycoprotein, Type 4 Pilin"/>
    <property type="match status" value="1"/>
</dbReference>
<proteinExistence type="predicted"/>
<name>A0A1F7Z0C1_9BACT</name>
<dbReference type="SUPFAM" id="SSF54523">
    <property type="entry name" value="Pili subunits"/>
    <property type="match status" value="1"/>
</dbReference>
<dbReference type="Pfam" id="PF07963">
    <property type="entry name" value="N_methyl"/>
    <property type="match status" value="1"/>
</dbReference>
<dbReference type="NCBIfam" id="TIGR02532">
    <property type="entry name" value="IV_pilin_GFxxxE"/>
    <property type="match status" value="1"/>
</dbReference>
<evidence type="ECO:0000256" key="3">
    <source>
        <dbReference type="ARBA" id="ARBA00022692"/>
    </source>
</evidence>
<keyword evidence="3" id="KW-0812">Transmembrane</keyword>
<dbReference type="PANTHER" id="PTHR30093:SF44">
    <property type="entry name" value="TYPE II SECRETION SYSTEM CORE PROTEIN G"/>
    <property type="match status" value="1"/>
</dbReference>
<keyword evidence="5" id="KW-0472">Membrane</keyword>
<dbReference type="Proteomes" id="UP000178870">
    <property type="component" value="Unassembled WGS sequence"/>
</dbReference>
<dbReference type="InterPro" id="IPR000983">
    <property type="entry name" value="Bac_GSPG_pilin"/>
</dbReference>
<dbReference type="GO" id="GO:0015628">
    <property type="term" value="P:protein secretion by the type II secretion system"/>
    <property type="evidence" value="ECO:0007669"/>
    <property type="project" value="InterPro"/>
</dbReference>
<evidence type="ECO:0008006" key="8">
    <source>
        <dbReference type="Google" id="ProtNLM"/>
    </source>
</evidence>
<keyword evidence="2" id="KW-0488">Methylation</keyword>
<dbReference type="EMBL" id="MGGP01000009">
    <property type="protein sequence ID" value="OGM33066.1"/>
    <property type="molecule type" value="Genomic_DNA"/>
</dbReference>
<comment type="caution">
    <text evidence="6">The sequence shown here is derived from an EMBL/GenBank/DDBJ whole genome shotgun (WGS) entry which is preliminary data.</text>
</comment>
<dbReference type="GO" id="GO:0016020">
    <property type="term" value="C:membrane"/>
    <property type="evidence" value="ECO:0007669"/>
    <property type="project" value="UniProtKB-SubCell"/>
</dbReference>
<protein>
    <recommendedName>
        <fullName evidence="8">Type II secretion system protein GspG C-terminal domain-containing protein</fullName>
    </recommendedName>
</protein>
<evidence type="ECO:0000313" key="7">
    <source>
        <dbReference type="Proteomes" id="UP000178870"/>
    </source>
</evidence>
<evidence type="ECO:0000256" key="2">
    <source>
        <dbReference type="ARBA" id="ARBA00022481"/>
    </source>
</evidence>
<dbReference type="InterPro" id="IPR045584">
    <property type="entry name" value="Pilin-like"/>
</dbReference>